<protein>
    <submittedName>
        <fullName evidence="2">Uncharacterized protein</fullName>
    </submittedName>
</protein>
<proteinExistence type="predicted"/>
<dbReference type="Gene3D" id="1.10.287.1700">
    <property type="match status" value="1"/>
</dbReference>
<gene>
    <name evidence="2" type="ORF">DUT91_23265</name>
</gene>
<accession>A0A368JZG7</accession>
<name>A0A368JZG7_9HYPH</name>
<evidence type="ECO:0000313" key="3">
    <source>
        <dbReference type="Proteomes" id="UP000253420"/>
    </source>
</evidence>
<dbReference type="EMBL" id="QOZG01000025">
    <property type="protein sequence ID" value="RCS21562.1"/>
    <property type="molecule type" value="Genomic_DNA"/>
</dbReference>
<keyword evidence="3" id="KW-1185">Reference proteome</keyword>
<feature type="coiled-coil region" evidence="1">
    <location>
        <begin position="97"/>
        <end position="131"/>
    </location>
</feature>
<sequence>MRFSNRRRMLSVILMRRSPISSGPWVMTDTGRIVEIRSRRLGRARQELAETRAEFTRAGSQVVAAQQMIGDFELATHALETELLTSILYKPASIQTLLMIEEKLKKTERQARELAQRLADAKEALNTAGEAAEAAVATTASSERRLIKSHHLFDEARLAELLEANKRDDAELDDFGHTGPFYHAD</sequence>
<comment type="caution">
    <text evidence="2">The sequence shown here is derived from an EMBL/GenBank/DDBJ whole genome shotgun (WGS) entry which is preliminary data.</text>
</comment>
<dbReference type="AlphaFoldDB" id="A0A368JZG7"/>
<evidence type="ECO:0000256" key="1">
    <source>
        <dbReference type="SAM" id="Coils"/>
    </source>
</evidence>
<organism evidence="2 3">
    <name type="scientific">Phyllobacterium salinisoli</name>
    <dbReference type="NCBI Taxonomy" id="1899321"/>
    <lineage>
        <taxon>Bacteria</taxon>
        <taxon>Pseudomonadati</taxon>
        <taxon>Pseudomonadota</taxon>
        <taxon>Alphaproteobacteria</taxon>
        <taxon>Hyphomicrobiales</taxon>
        <taxon>Phyllobacteriaceae</taxon>
        <taxon>Phyllobacterium</taxon>
    </lineage>
</organism>
<dbReference type="InterPro" id="IPR053716">
    <property type="entry name" value="Flag_assembly_chemotaxis_eff"/>
</dbReference>
<dbReference type="Proteomes" id="UP000253420">
    <property type="component" value="Unassembled WGS sequence"/>
</dbReference>
<keyword evidence="1" id="KW-0175">Coiled coil</keyword>
<reference evidence="2 3" key="1">
    <citation type="submission" date="2018-07" db="EMBL/GenBank/DDBJ databases">
        <title>The draft genome of Phyllobacterium salinisoli.</title>
        <authorList>
            <person name="Liu L."/>
            <person name="Li L."/>
            <person name="Zhang X."/>
            <person name="Liang L."/>
        </authorList>
    </citation>
    <scope>NUCLEOTIDE SEQUENCE [LARGE SCALE GENOMIC DNA]</scope>
    <source>
        <strain evidence="2 3">LLAN61</strain>
    </source>
</reference>
<evidence type="ECO:0000313" key="2">
    <source>
        <dbReference type="EMBL" id="RCS21562.1"/>
    </source>
</evidence>